<proteinExistence type="predicted"/>
<keyword evidence="2" id="KW-1185">Reference proteome</keyword>
<sequence length="74" mass="8503">SFPFGVDFRKPEVYLNHTRNFYLTSEPGVTFGVWHALPENRHKESEGKGHSWYEEALADDNPIIIYLHGNGGTR</sequence>
<accession>A0ABQ7SSB3</accession>
<evidence type="ECO:0008006" key="3">
    <source>
        <dbReference type="Google" id="ProtNLM"/>
    </source>
</evidence>
<dbReference type="EMBL" id="JAIPUX010003289">
    <property type="protein sequence ID" value="KAH0620229.1"/>
    <property type="molecule type" value="Genomic_DNA"/>
</dbReference>
<evidence type="ECO:0000313" key="2">
    <source>
        <dbReference type="Proteomes" id="UP000826234"/>
    </source>
</evidence>
<feature type="non-terminal residue" evidence="1">
    <location>
        <position position="1"/>
    </location>
</feature>
<comment type="caution">
    <text evidence="1">The sequence shown here is derived from an EMBL/GenBank/DDBJ whole genome shotgun (WGS) entry which is preliminary data.</text>
</comment>
<evidence type="ECO:0000313" key="1">
    <source>
        <dbReference type="EMBL" id="KAH0620229.1"/>
    </source>
</evidence>
<gene>
    <name evidence="1" type="ORF">JD844_020287</name>
</gene>
<protein>
    <recommendedName>
        <fullName evidence="3">AB12B protein</fullName>
    </recommendedName>
</protein>
<organism evidence="1 2">
    <name type="scientific">Phrynosoma platyrhinos</name>
    <name type="common">Desert horned lizard</name>
    <dbReference type="NCBI Taxonomy" id="52577"/>
    <lineage>
        <taxon>Eukaryota</taxon>
        <taxon>Metazoa</taxon>
        <taxon>Chordata</taxon>
        <taxon>Craniata</taxon>
        <taxon>Vertebrata</taxon>
        <taxon>Euteleostomi</taxon>
        <taxon>Lepidosauria</taxon>
        <taxon>Squamata</taxon>
        <taxon>Bifurcata</taxon>
        <taxon>Unidentata</taxon>
        <taxon>Episquamata</taxon>
        <taxon>Toxicofera</taxon>
        <taxon>Iguania</taxon>
        <taxon>Phrynosomatidae</taxon>
        <taxon>Phrynosomatinae</taxon>
        <taxon>Phrynosoma</taxon>
    </lineage>
</organism>
<name>A0ABQ7SSB3_PHRPL</name>
<dbReference type="Proteomes" id="UP000826234">
    <property type="component" value="Unassembled WGS sequence"/>
</dbReference>
<reference evidence="1 2" key="1">
    <citation type="journal article" date="2022" name="Gigascience">
        <title>A chromosome-level genome assembly and annotation of the desert horned lizard, Phrynosoma platyrhinos, provides insight into chromosomal rearrangements among reptiles.</title>
        <authorList>
            <person name="Koochekian N."/>
            <person name="Ascanio A."/>
            <person name="Farleigh K."/>
            <person name="Card D.C."/>
            <person name="Schield D.R."/>
            <person name="Castoe T.A."/>
            <person name="Jezkova T."/>
        </authorList>
    </citation>
    <scope>NUCLEOTIDE SEQUENCE [LARGE SCALE GENOMIC DNA]</scope>
    <source>
        <strain evidence="1">NK-2021</strain>
    </source>
</reference>